<dbReference type="EMBL" id="ANAH02000024">
    <property type="protein sequence ID" value="EPX58455.1"/>
    <property type="molecule type" value="Genomic_DNA"/>
</dbReference>
<feature type="compositionally biased region" description="Basic and acidic residues" evidence="1">
    <location>
        <begin position="277"/>
        <end position="287"/>
    </location>
</feature>
<comment type="caution">
    <text evidence="2">The sequence shown here is derived from an EMBL/GenBank/DDBJ whole genome shotgun (WGS) entry which is preliminary data.</text>
</comment>
<accession>S9P1V6</accession>
<reference evidence="2" key="1">
    <citation type="submission" date="2013-05" db="EMBL/GenBank/DDBJ databases">
        <title>Genome assembly of Cystobacter fuscus DSM 2262.</title>
        <authorList>
            <person name="Sharma G."/>
            <person name="Khatri I."/>
            <person name="Kaur C."/>
            <person name="Mayilraj S."/>
            <person name="Subramanian S."/>
        </authorList>
    </citation>
    <scope>NUCLEOTIDE SEQUENCE [LARGE SCALE GENOMIC DNA]</scope>
    <source>
        <strain evidence="2">DSM 2262</strain>
    </source>
</reference>
<feature type="region of interest" description="Disordered" evidence="1">
    <location>
        <begin position="27"/>
        <end position="50"/>
    </location>
</feature>
<dbReference type="AlphaFoldDB" id="S9P1V6"/>
<sequence length="328" mass="35986">MVLVFVGCQRSSEPVAPADVIELSLDGGSEVAPASPRAAEGNDTPGLAEEKPELSWSALSADGRAEVRQTRLPGGKDSRCTTRSTLSTPFERTEVMWKWDTCVATREQLKFVSPEGQHLIVLDSLPGLVGQDWRGLELVTLYEQGLRLKFLRAGTAVLAPEVRREPFSGLAWVKGTAGLPGTPPKYTDDGRAIEFETVEGKTFRLGFDGTGFPPPAEEARAFVAEEGLYRYTDERGTTRVVNSVDDIPERYRSRAARVRGEVTVKPASKPQAPAPPPKEELPPELAKELPGLPPQLTPPSKLINEAKETVEKVQEIRREQDRVLETLH</sequence>
<protein>
    <submittedName>
        <fullName evidence="2">Uncharacterized protein</fullName>
    </submittedName>
</protein>
<feature type="region of interest" description="Disordered" evidence="1">
    <location>
        <begin position="257"/>
        <end position="301"/>
    </location>
</feature>
<organism evidence="2 3">
    <name type="scientific">Cystobacter fuscus (strain ATCC 25194 / DSM 2262 / NBRC 100088 / M29)</name>
    <dbReference type="NCBI Taxonomy" id="1242864"/>
    <lineage>
        <taxon>Bacteria</taxon>
        <taxon>Pseudomonadati</taxon>
        <taxon>Myxococcota</taxon>
        <taxon>Myxococcia</taxon>
        <taxon>Myxococcales</taxon>
        <taxon>Cystobacterineae</taxon>
        <taxon>Archangiaceae</taxon>
        <taxon>Cystobacter</taxon>
    </lineage>
</organism>
<keyword evidence="3" id="KW-1185">Reference proteome</keyword>
<dbReference type="Proteomes" id="UP000011682">
    <property type="component" value="Unassembled WGS sequence"/>
</dbReference>
<evidence type="ECO:0000313" key="2">
    <source>
        <dbReference type="EMBL" id="EPX58455.1"/>
    </source>
</evidence>
<evidence type="ECO:0000313" key="3">
    <source>
        <dbReference type="Proteomes" id="UP000011682"/>
    </source>
</evidence>
<gene>
    <name evidence="2" type="ORF">D187_003927</name>
</gene>
<name>S9P1V6_CYSF2</name>
<proteinExistence type="predicted"/>
<evidence type="ECO:0000256" key="1">
    <source>
        <dbReference type="SAM" id="MobiDB-lite"/>
    </source>
</evidence>